<feature type="disulfide bond" evidence="12">
    <location>
        <begin position="731"/>
        <end position="740"/>
    </location>
</feature>
<dbReference type="PROSITE" id="PS00010">
    <property type="entry name" value="ASX_HYDROXYL"/>
    <property type="match status" value="5"/>
</dbReference>
<organism evidence="14 15">
    <name type="scientific">Trichuris suis</name>
    <name type="common">pig whipworm</name>
    <dbReference type="NCBI Taxonomy" id="68888"/>
    <lineage>
        <taxon>Eukaryota</taxon>
        <taxon>Metazoa</taxon>
        <taxon>Ecdysozoa</taxon>
        <taxon>Nematoda</taxon>
        <taxon>Enoplea</taxon>
        <taxon>Dorylaimia</taxon>
        <taxon>Trichinellida</taxon>
        <taxon>Trichuridae</taxon>
        <taxon>Trichuris</taxon>
    </lineage>
</organism>
<comment type="subcellular location">
    <subcellularLocation>
        <location evidence="1">Cell membrane</location>
        <topology evidence="1">Single-pass type I membrane protein</topology>
    </subcellularLocation>
</comment>
<evidence type="ECO:0000256" key="10">
    <source>
        <dbReference type="ARBA" id="ARBA00023157"/>
    </source>
</evidence>
<dbReference type="AlphaFoldDB" id="A0A085LUS9"/>
<dbReference type="PRINTS" id="PR00010">
    <property type="entry name" value="EGFBLOOD"/>
</dbReference>
<keyword evidence="8" id="KW-1133">Transmembrane helix</keyword>
<dbReference type="PROSITE" id="PS50026">
    <property type="entry name" value="EGF_3"/>
    <property type="match status" value="10"/>
</dbReference>
<reference evidence="14 15" key="1">
    <citation type="journal article" date="2014" name="Nat. Genet.">
        <title>Genome and transcriptome of the porcine whipworm Trichuris suis.</title>
        <authorList>
            <person name="Jex A.R."/>
            <person name="Nejsum P."/>
            <person name="Schwarz E.M."/>
            <person name="Hu L."/>
            <person name="Young N.D."/>
            <person name="Hall R.S."/>
            <person name="Korhonen P.K."/>
            <person name="Liao S."/>
            <person name="Thamsborg S."/>
            <person name="Xia J."/>
            <person name="Xu P."/>
            <person name="Wang S."/>
            <person name="Scheerlinck J.P."/>
            <person name="Hofmann A."/>
            <person name="Sternberg P.W."/>
            <person name="Wang J."/>
            <person name="Gasser R.B."/>
        </authorList>
    </citation>
    <scope>NUCLEOTIDE SEQUENCE [LARGE SCALE GENOMIC DNA]</scope>
    <source>
        <strain evidence="14">DCEP-RM93M</strain>
    </source>
</reference>
<dbReference type="FunFam" id="2.10.25.10:FF:000125">
    <property type="entry name" value="Neurogenic locus notch protein-like"/>
    <property type="match status" value="1"/>
</dbReference>
<dbReference type="FunFam" id="2.10.25.10:FF:000391">
    <property type="entry name" value="Weary, isoform C"/>
    <property type="match status" value="1"/>
</dbReference>
<dbReference type="InterPro" id="IPR001881">
    <property type="entry name" value="EGF-like_Ca-bd_dom"/>
</dbReference>
<dbReference type="PROSITE" id="PS01186">
    <property type="entry name" value="EGF_2"/>
    <property type="match status" value="8"/>
</dbReference>
<dbReference type="SMART" id="SM00179">
    <property type="entry name" value="EGF_CA"/>
    <property type="match status" value="7"/>
</dbReference>
<evidence type="ECO:0000313" key="14">
    <source>
        <dbReference type="EMBL" id="KFD48725.1"/>
    </source>
</evidence>
<dbReference type="FunFam" id="2.10.25.10:FF:000173">
    <property type="entry name" value="Neurogenic locus notch protein 2"/>
    <property type="match status" value="1"/>
</dbReference>
<keyword evidence="3 12" id="KW-0245">EGF-like domain</keyword>
<evidence type="ECO:0000256" key="5">
    <source>
        <dbReference type="ARBA" id="ARBA00022729"/>
    </source>
</evidence>
<dbReference type="PROSITE" id="PS00022">
    <property type="entry name" value="EGF_1"/>
    <property type="match status" value="10"/>
</dbReference>
<evidence type="ECO:0000256" key="2">
    <source>
        <dbReference type="ARBA" id="ARBA00022475"/>
    </source>
</evidence>
<feature type="disulfide bond" evidence="12">
    <location>
        <begin position="536"/>
        <end position="545"/>
    </location>
</feature>
<keyword evidence="2" id="KW-1003">Cell membrane</keyword>
<dbReference type="SUPFAM" id="SSF57196">
    <property type="entry name" value="EGF/Laminin"/>
    <property type="match status" value="3"/>
</dbReference>
<keyword evidence="9" id="KW-0472">Membrane</keyword>
<dbReference type="InterPro" id="IPR000152">
    <property type="entry name" value="EGF-type_Asp/Asn_hydroxyl_site"/>
</dbReference>
<dbReference type="InterPro" id="IPR000742">
    <property type="entry name" value="EGF"/>
</dbReference>
<keyword evidence="6" id="KW-0677">Repeat</keyword>
<feature type="disulfide bond" evidence="12">
    <location>
        <begin position="615"/>
        <end position="624"/>
    </location>
</feature>
<evidence type="ECO:0000256" key="4">
    <source>
        <dbReference type="ARBA" id="ARBA00022692"/>
    </source>
</evidence>
<keyword evidence="7" id="KW-0106">Calcium</keyword>
<dbReference type="GO" id="GO:0023052">
    <property type="term" value="P:signaling"/>
    <property type="evidence" value="ECO:0007669"/>
    <property type="project" value="UniProtKB-ARBA"/>
</dbReference>
<feature type="domain" description="EGF-like" evidence="13">
    <location>
        <begin position="469"/>
        <end position="506"/>
    </location>
</feature>
<dbReference type="SUPFAM" id="SSF57184">
    <property type="entry name" value="Growth factor receptor domain"/>
    <property type="match status" value="2"/>
</dbReference>
<dbReference type="Pfam" id="PF00008">
    <property type="entry name" value="EGF"/>
    <property type="match status" value="3"/>
</dbReference>
<evidence type="ECO:0000313" key="15">
    <source>
        <dbReference type="Proteomes" id="UP000030764"/>
    </source>
</evidence>
<dbReference type="PANTHER" id="PTHR24033:SF232">
    <property type="entry name" value="LAMININ SUBUNIT GAMMA-2-RELATED"/>
    <property type="match status" value="1"/>
</dbReference>
<evidence type="ECO:0000256" key="7">
    <source>
        <dbReference type="ARBA" id="ARBA00022837"/>
    </source>
</evidence>
<dbReference type="InterPro" id="IPR049883">
    <property type="entry name" value="NOTCH1_EGF-like"/>
</dbReference>
<dbReference type="Proteomes" id="UP000030764">
    <property type="component" value="Unassembled WGS sequence"/>
</dbReference>
<feature type="disulfide bond" evidence="12">
    <location>
        <begin position="576"/>
        <end position="585"/>
    </location>
</feature>
<feature type="disulfide bond" evidence="12">
    <location>
        <begin position="457"/>
        <end position="466"/>
    </location>
</feature>
<feature type="disulfide bond" evidence="12">
    <location>
        <begin position="655"/>
        <end position="664"/>
    </location>
</feature>
<protein>
    <recommendedName>
        <fullName evidence="13">EGF-like domain-containing protein</fullName>
    </recommendedName>
</protein>
<feature type="domain" description="EGF-like" evidence="13">
    <location>
        <begin position="508"/>
        <end position="546"/>
    </location>
</feature>
<feature type="disulfide bond" evidence="12">
    <location>
        <begin position="770"/>
        <end position="779"/>
    </location>
</feature>
<comment type="caution">
    <text evidence="12">Lacks conserved residue(s) required for the propagation of feature annotation.</text>
</comment>
<feature type="disulfide bond" evidence="12">
    <location>
        <begin position="747"/>
        <end position="757"/>
    </location>
</feature>
<dbReference type="GO" id="GO:0005509">
    <property type="term" value="F:calcium ion binding"/>
    <property type="evidence" value="ECO:0007669"/>
    <property type="project" value="InterPro"/>
</dbReference>
<feature type="domain" description="EGF-like" evidence="13">
    <location>
        <begin position="627"/>
        <end position="665"/>
    </location>
</feature>
<feature type="disulfide bond" evidence="12">
    <location>
        <begin position="496"/>
        <end position="505"/>
    </location>
</feature>
<feature type="disulfide bond" evidence="12">
    <location>
        <begin position="592"/>
        <end position="602"/>
    </location>
</feature>
<dbReference type="GO" id="GO:0007154">
    <property type="term" value="P:cell communication"/>
    <property type="evidence" value="ECO:0007669"/>
    <property type="project" value="UniProtKB-ARBA"/>
</dbReference>
<dbReference type="CDD" id="cd00054">
    <property type="entry name" value="EGF_CA"/>
    <property type="match status" value="6"/>
</dbReference>
<evidence type="ECO:0000256" key="3">
    <source>
        <dbReference type="ARBA" id="ARBA00022536"/>
    </source>
</evidence>
<dbReference type="SMART" id="SM00181">
    <property type="entry name" value="EGF"/>
    <property type="match status" value="10"/>
</dbReference>
<dbReference type="InterPro" id="IPR051830">
    <property type="entry name" value="NOTCH_homolog"/>
</dbReference>
<feature type="disulfide bond" evidence="12">
    <location>
        <begin position="811"/>
        <end position="820"/>
    </location>
</feature>
<dbReference type="FunFam" id="2.10.25.10:FF:000060">
    <property type="entry name" value="Neurogenic locus notch protein 1"/>
    <property type="match status" value="1"/>
</dbReference>
<dbReference type="GO" id="GO:0005886">
    <property type="term" value="C:plasma membrane"/>
    <property type="evidence" value="ECO:0007669"/>
    <property type="project" value="UniProtKB-SubCell"/>
</dbReference>
<feature type="domain" description="EGF-like" evidence="13">
    <location>
        <begin position="711"/>
        <end position="741"/>
    </location>
</feature>
<evidence type="ECO:0000256" key="6">
    <source>
        <dbReference type="ARBA" id="ARBA00022737"/>
    </source>
</evidence>
<dbReference type="InterPro" id="IPR018097">
    <property type="entry name" value="EGF_Ca-bd_CS"/>
</dbReference>
<evidence type="ECO:0000256" key="9">
    <source>
        <dbReference type="ARBA" id="ARBA00023136"/>
    </source>
</evidence>
<proteinExistence type="predicted"/>
<keyword evidence="10 12" id="KW-1015">Disulfide bond</keyword>
<evidence type="ECO:0000256" key="11">
    <source>
        <dbReference type="ARBA" id="ARBA00023180"/>
    </source>
</evidence>
<keyword evidence="15" id="KW-1185">Reference proteome</keyword>
<feature type="domain" description="EGF-like" evidence="13">
    <location>
        <begin position="588"/>
        <end position="625"/>
    </location>
</feature>
<gene>
    <name evidence="14" type="ORF">M513_10436</name>
</gene>
<feature type="domain" description="EGF-like" evidence="13">
    <location>
        <begin position="548"/>
        <end position="586"/>
    </location>
</feature>
<feature type="domain" description="EGF-like" evidence="13">
    <location>
        <begin position="667"/>
        <end position="702"/>
    </location>
</feature>
<dbReference type="Gene3D" id="2.10.25.10">
    <property type="entry name" value="Laminin"/>
    <property type="match status" value="9"/>
</dbReference>
<feature type="disulfide bond" evidence="12">
    <location>
        <begin position="692"/>
        <end position="701"/>
    </location>
</feature>
<sequence length="851" mass="95600">MSLEATLACPTYGECSFELDKDTCLFLSRKAQMLFSNEICAELPNGTLYAFKLPAGAKYYFPPPTIFYPHPGHCPMFSHASYGVYWTMKYRNAWLIVGVETESETSSEQIIRLHLQHAVTKQEDMIRYRKTDKKFEPIGNYTVIANYTVMEEVYARNPSKENPLAIMVYLWDNNAPQHEWQHVRTLAEVLPRDQSDAGGYTRPSRAACVFPSLRRLCMLFNERTGESKPQYLFDNDVCAEVPNGTLYAFKLPAKANYYFYPPTFFYPHPGYCTYFDRVKQGTFLTLKYRNAWLIVGVDTDNETSSEGNATSSEQIIRLHLQHAVTKKEDMIAYRKTDKKFEPIGNYTVIANYTVMEEVYARNPSKENPLAIMVYLWDNNAPQHEWQHVRTLAEVLPRDQSDAGGYTRPSRAACVFPSLRRLCMLFNERTGEYINECEQSPCKNGECKNTRGSYYCMCKDGWIGKHCETDVDECNYASICGSRGTCRNTPGSFQCDCITGLTGKHCDYDVEECSLQPIPCEPHGKCIDTFGSYLCHCFPGWTGKKCNDDFNECTSGEQVCFNGGTCTNTVGSYSCACTERWTGPTCREPADLCNQLECVNGLCVQKEDGFHVECKCYVGWSGDSCKIDRDECEEKKDLCSKNGVCSDRSGNYTCTCHVGYTGKNCEKDINECAMANCVNGYCVDLVGGHSCNCYPGWTGERCVDKLSACDYSGYKCVKGTCVSQGKVPRCNCSAGYTGDHCEIKINKCDAEPCVNGLCVDGQRLGEFKCICQEGYGGFDCSIEDNRCIPPPCHNGAPCVINKRLRYGYSCTCKDGYFGNLCEGAICLPTPRLSSCLRLGLDILAQAESTMFR</sequence>
<name>A0A085LUS9_9BILA</name>
<feature type="disulfide bond" evidence="12">
    <location>
        <begin position="671"/>
        <end position="681"/>
    </location>
</feature>
<dbReference type="InterPro" id="IPR009030">
    <property type="entry name" value="Growth_fac_rcpt_cys_sf"/>
</dbReference>
<accession>A0A085LUS9</accession>
<dbReference type="Pfam" id="PF07645">
    <property type="entry name" value="EGF_CA"/>
    <property type="match status" value="3"/>
</dbReference>
<feature type="domain" description="EGF-like" evidence="13">
    <location>
        <begin position="432"/>
        <end position="467"/>
    </location>
</feature>
<evidence type="ECO:0000259" key="13">
    <source>
        <dbReference type="PROSITE" id="PS50026"/>
    </source>
</evidence>
<feature type="domain" description="EGF-like" evidence="13">
    <location>
        <begin position="743"/>
        <end position="780"/>
    </location>
</feature>
<dbReference type="EMBL" id="KL363286">
    <property type="protein sequence ID" value="KFD48725.1"/>
    <property type="molecule type" value="Genomic_DNA"/>
</dbReference>
<dbReference type="PANTHER" id="PTHR24033">
    <property type="entry name" value="EGF-LIKE DOMAIN-CONTAINING PROTEIN"/>
    <property type="match status" value="1"/>
</dbReference>
<dbReference type="PROSITE" id="PS01187">
    <property type="entry name" value="EGF_CA"/>
    <property type="match status" value="3"/>
</dbReference>
<keyword evidence="5" id="KW-0732">Signal</keyword>
<keyword evidence="11" id="KW-0325">Glycoprotein</keyword>
<feature type="domain" description="EGF-like" evidence="13">
    <location>
        <begin position="782"/>
        <end position="821"/>
    </location>
</feature>
<evidence type="ECO:0000256" key="1">
    <source>
        <dbReference type="ARBA" id="ARBA00004251"/>
    </source>
</evidence>
<evidence type="ECO:0000256" key="12">
    <source>
        <dbReference type="PROSITE-ProRule" id="PRU00076"/>
    </source>
</evidence>
<keyword evidence="4" id="KW-0812">Transmembrane</keyword>
<feature type="disulfide bond" evidence="12">
    <location>
        <begin position="436"/>
        <end position="446"/>
    </location>
</feature>
<evidence type="ECO:0000256" key="8">
    <source>
        <dbReference type="ARBA" id="ARBA00022989"/>
    </source>
</evidence>